<evidence type="ECO:0000256" key="1">
    <source>
        <dbReference type="ARBA" id="ARBA00011073"/>
    </source>
</evidence>
<dbReference type="InterPro" id="IPR036852">
    <property type="entry name" value="Peptidase_S8/S53_dom_sf"/>
</dbReference>
<feature type="compositionally biased region" description="Low complexity" evidence="6">
    <location>
        <begin position="437"/>
        <end position="453"/>
    </location>
</feature>
<keyword evidence="4 5" id="KW-0720">Serine protease</keyword>
<dbReference type="SUPFAM" id="SSF52743">
    <property type="entry name" value="Subtilisin-like"/>
    <property type="match status" value="1"/>
</dbReference>
<feature type="active site" description="Charge relay system" evidence="5">
    <location>
        <position position="71"/>
    </location>
</feature>
<keyword evidence="2 5" id="KW-0645">Protease</keyword>
<dbReference type="Pfam" id="PF00082">
    <property type="entry name" value="Peptidase_S8"/>
    <property type="match status" value="1"/>
</dbReference>
<comment type="caution">
    <text evidence="10">The sequence shown here is derived from an EMBL/GenBank/DDBJ whole genome shotgun (WGS) entry which is preliminary data.</text>
</comment>
<evidence type="ECO:0000256" key="6">
    <source>
        <dbReference type="SAM" id="MobiDB-lite"/>
    </source>
</evidence>
<comment type="similarity">
    <text evidence="1 5">Belongs to the peptidase S8 family.</text>
</comment>
<dbReference type="InterPro" id="IPR015500">
    <property type="entry name" value="Peptidase_S8_subtilisin-rel"/>
</dbReference>
<feature type="active site" description="Charge relay system" evidence="5">
    <location>
        <position position="109"/>
    </location>
</feature>
<feature type="compositionally biased region" description="Pro residues" evidence="6">
    <location>
        <begin position="454"/>
        <end position="472"/>
    </location>
</feature>
<dbReference type="PROSITE" id="PS51318">
    <property type="entry name" value="TAT"/>
    <property type="match status" value="1"/>
</dbReference>
<keyword evidence="3 5" id="KW-0378">Hydrolase</keyword>
<feature type="transmembrane region" description="Helical" evidence="7">
    <location>
        <begin position="365"/>
        <end position="387"/>
    </location>
</feature>
<evidence type="ECO:0000313" key="11">
    <source>
        <dbReference type="Proteomes" id="UP001611075"/>
    </source>
</evidence>
<feature type="compositionally biased region" description="Basic and acidic residues" evidence="6">
    <location>
        <begin position="95"/>
        <end position="109"/>
    </location>
</feature>
<sequence length="472" mass="47912">MRTGKHRRPLLRSAAAVLALVATTGAGLLAGPAPVRAADTVRGLQWYLDTLRIPEAHKLTKGKGVTVAVVDGGVYAAHPDLKGQVLPGTSFSKDVPADGRSDPDRENGHGTKMAGIIAGRGGGSMHQLGIAPEAKILPVALGLPRDWDIAGGIRWAADHGADVINLSVGVTGSDPQITEAVRYALGKGAVLVAAAGNRRVDRAVPLPASIPGVLAVGATGKTGSLWSGSVTGPEVGLVAPGERIIGPVPPPVSPNGYGVTDGTSDATAVVSGIAALVRSRHPDLDAADVVNRLVRTAREQGARGRDPEYGFGSVDVLAALTRSVPKADANPLLTGASPTPPAASDGEDGDDRPAISVGLADNAPIQLGLCLLAVLLVGAVVVVLIVVNRRAARRRVPQAPVGGPPPPPGQTQPGHGPRPYQQHPHQPRPLGQPAAPHPYGQQGPHPYGPAGRPGLPPGDGPAGAPPADPQRR</sequence>
<feature type="domain" description="Peptidase S8/S53" evidence="9">
    <location>
        <begin position="62"/>
        <end position="312"/>
    </location>
</feature>
<feature type="region of interest" description="Disordered" evidence="6">
    <location>
        <begin position="328"/>
        <end position="355"/>
    </location>
</feature>
<keyword evidence="7" id="KW-0472">Membrane</keyword>
<proteinExistence type="inferred from homology"/>
<keyword evidence="7" id="KW-1133">Transmembrane helix</keyword>
<feature type="region of interest" description="Disordered" evidence="6">
    <location>
        <begin position="86"/>
        <end position="112"/>
    </location>
</feature>
<keyword evidence="11" id="KW-1185">Reference proteome</keyword>
<evidence type="ECO:0000256" key="3">
    <source>
        <dbReference type="ARBA" id="ARBA00022801"/>
    </source>
</evidence>
<gene>
    <name evidence="10" type="ORF">ACH4OY_16335</name>
</gene>
<feature type="chain" id="PRO_5047464006" evidence="8">
    <location>
        <begin position="38"/>
        <end position="472"/>
    </location>
</feature>
<dbReference type="PROSITE" id="PS51892">
    <property type="entry name" value="SUBTILASE"/>
    <property type="match status" value="1"/>
</dbReference>
<evidence type="ECO:0000259" key="9">
    <source>
        <dbReference type="Pfam" id="PF00082"/>
    </source>
</evidence>
<dbReference type="PRINTS" id="PR00723">
    <property type="entry name" value="SUBTILISIN"/>
</dbReference>
<evidence type="ECO:0000256" key="2">
    <source>
        <dbReference type="ARBA" id="ARBA00022670"/>
    </source>
</evidence>
<dbReference type="Proteomes" id="UP001611075">
    <property type="component" value="Unassembled WGS sequence"/>
</dbReference>
<dbReference type="InterPro" id="IPR000209">
    <property type="entry name" value="Peptidase_S8/S53_dom"/>
</dbReference>
<dbReference type="Gene3D" id="3.40.50.200">
    <property type="entry name" value="Peptidase S8/S53 domain"/>
    <property type="match status" value="1"/>
</dbReference>
<evidence type="ECO:0000256" key="7">
    <source>
        <dbReference type="SAM" id="Phobius"/>
    </source>
</evidence>
<name>A0ABW7SND6_9ACTN</name>
<organism evidence="10 11">
    <name type="scientific">Micromonospora rubida</name>
    <dbReference type="NCBI Taxonomy" id="2697657"/>
    <lineage>
        <taxon>Bacteria</taxon>
        <taxon>Bacillati</taxon>
        <taxon>Actinomycetota</taxon>
        <taxon>Actinomycetes</taxon>
        <taxon>Micromonosporales</taxon>
        <taxon>Micromonosporaceae</taxon>
        <taxon>Micromonospora</taxon>
    </lineage>
</organism>
<dbReference type="InterPro" id="IPR050131">
    <property type="entry name" value="Peptidase_S8_subtilisin-like"/>
</dbReference>
<evidence type="ECO:0000256" key="4">
    <source>
        <dbReference type="ARBA" id="ARBA00022825"/>
    </source>
</evidence>
<feature type="active site" description="Charge relay system" evidence="5">
    <location>
        <position position="264"/>
    </location>
</feature>
<keyword evidence="7" id="KW-0812">Transmembrane</keyword>
<dbReference type="PANTHER" id="PTHR43806:SF11">
    <property type="entry name" value="CEREVISIN-RELATED"/>
    <property type="match status" value="1"/>
</dbReference>
<accession>A0ABW7SND6</accession>
<evidence type="ECO:0000256" key="5">
    <source>
        <dbReference type="PROSITE-ProRule" id="PRU01240"/>
    </source>
</evidence>
<keyword evidence="8" id="KW-0732">Signal</keyword>
<reference evidence="10 11" key="1">
    <citation type="submission" date="2024-10" db="EMBL/GenBank/DDBJ databases">
        <title>The Natural Products Discovery Center: Release of the First 8490 Sequenced Strains for Exploring Actinobacteria Biosynthetic Diversity.</title>
        <authorList>
            <person name="Kalkreuter E."/>
            <person name="Kautsar S.A."/>
            <person name="Yang D."/>
            <person name="Bader C.D."/>
            <person name="Teijaro C.N."/>
            <person name="Fluegel L."/>
            <person name="Davis C.M."/>
            <person name="Simpson J.R."/>
            <person name="Lauterbach L."/>
            <person name="Steele A.D."/>
            <person name="Gui C."/>
            <person name="Meng S."/>
            <person name="Li G."/>
            <person name="Viehrig K."/>
            <person name="Ye F."/>
            <person name="Su P."/>
            <person name="Kiefer A.F."/>
            <person name="Nichols A."/>
            <person name="Cepeda A.J."/>
            <person name="Yan W."/>
            <person name="Fan B."/>
            <person name="Jiang Y."/>
            <person name="Adhikari A."/>
            <person name="Zheng C.-J."/>
            <person name="Schuster L."/>
            <person name="Cowan T.M."/>
            <person name="Smanski M.J."/>
            <person name="Chevrette M.G."/>
            <person name="De Carvalho L.P.S."/>
            <person name="Shen B."/>
        </authorList>
    </citation>
    <scope>NUCLEOTIDE SEQUENCE [LARGE SCALE GENOMIC DNA]</scope>
    <source>
        <strain evidence="10 11">NPDC021253</strain>
    </source>
</reference>
<feature type="compositionally biased region" description="Low complexity" evidence="6">
    <location>
        <begin position="411"/>
        <end position="424"/>
    </location>
</feature>
<dbReference type="EMBL" id="JBIRPU010000010">
    <property type="protein sequence ID" value="MFI0794232.1"/>
    <property type="molecule type" value="Genomic_DNA"/>
</dbReference>
<dbReference type="InterPro" id="IPR006311">
    <property type="entry name" value="TAT_signal"/>
</dbReference>
<feature type="signal peptide" evidence="8">
    <location>
        <begin position="1"/>
        <end position="37"/>
    </location>
</feature>
<dbReference type="PANTHER" id="PTHR43806">
    <property type="entry name" value="PEPTIDASE S8"/>
    <property type="match status" value="1"/>
</dbReference>
<evidence type="ECO:0000256" key="8">
    <source>
        <dbReference type="SAM" id="SignalP"/>
    </source>
</evidence>
<evidence type="ECO:0000313" key="10">
    <source>
        <dbReference type="EMBL" id="MFI0794232.1"/>
    </source>
</evidence>
<feature type="region of interest" description="Disordered" evidence="6">
    <location>
        <begin position="394"/>
        <end position="472"/>
    </location>
</feature>
<protein>
    <submittedName>
        <fullName evidence="10">S8 family serine peptidase</fullName>
    </submittedName>
</protein>
<dbReference type="RefSeq" id="WP_396680357.1">
    <property type="nucleotide sequence ID" value="NZ_JBIRPU010000010.1"/>
</dbReference>